<feature type="region of interest" description="Disordered" evidence="1">
    <location>
        <begin position="164"/>
        <end position="200"/>
    </location>
</feature>
<sequence length="200" mass="22726">MREGSRTGFRPNRARSQRVQSNKVRSLRAGSSLKGMDGRRLNSERRPPAYRYEINDLKDRCREKLLDFFIALRREIEDEDFLTQCGHWMEKTDKGTTHRKGILQGADGECAAEQPQGLPAVIAELTRWAAQNLELTFKSEINVGSRLSEKRRLKRRITKCNTTRGEPSACAKEEANQSELRQGGEAKERFSSLQAASNNG</sequence>
<dbReference type="EMBL" id="JBJUIK010000016">
    <property type="protein sequence ID" value="KAL3499589.1"/>
    <property type="molecule type" value="Genomic_DNA"/>
</dbReference>
<organism evidence="2 4">
    <name type="scientific">Cinchona calisaya</name>
    <dbReference type="NCBI Taxonomy" id="153742"/>
    <lineage>
        <taxon>Eukaryota</taxon>
        <taxon>Viridiplantae</taxon>
        <taxon>Streptophyta</taxon>
        <taxon>Embryophyta</taxon>
        <taxon>Tracheophyta</taxon>
        <taxon>Spermatophyta</taxon>
        <taxon>Magnoliopsida</taxon>
        <taxon>eudicotyledons</taxon>
        <taxon>Gunneridae</taxon>
        <taxon>Pentapetalae</taxon>
        <taxon>asterids</taxon>
        <taxon>lamiids</taxon>
        <taxon>Gentianales</taxon>
        <taxon>Rubiaceae</taxon>
        <taxon>Cinchonoideae</taxon>
        <taxon>Cinchoneae</taxon>
        <taxon>Cinchona</taxon>
    </lineage>
</organism>
<feature type="region of interest" description="Disordered" evidence="1">
    <location>
        <begin position="1"/>
        <end position="44"/>
    </location>
</feature>
<keyword evidence="4" id="KW-1185">Reference proteome</keyword>
<dbReference type="EMBL" id="JBJUIK010000004">
    <property type="protein sequence ID" value="KAL3530081.1"/>
    <property type="molecule type" value="Genomic_DNA"/>
</dbReference>
<dbReference type="AlphaFoldDB" id="A0ABD2XW02"/>
<evidence type="ECO:0000313" key="2">
    <source>
        <dbReference type="EMBL" id="KAL3499589.1"/>
    </source>
</evidence>
<evidence type="ECO:0000313" key="4">
    <source>
        <dbReference type="Proteomes" id="UP001630127"/>
    </source>
</evidence>
<accession>A0ABD2XW02</accession>
<feature type="compositionally biased region" description="Polar residues" evidence="1">
    <location>
        <begin position="191"/>
        <end position="200"/>
    </location>
</feature>
<evidence type="ECO:0000256" key="1">
    <source>
        <dbReference type="SAM" id="MobiDB-lite"/>
    </source>
</evidence>
<proteinExistence type="predicted"/>
<reference evidence="2 4" key="1">
    <citation type="submission" date="2024-11" db="EMBL/GenBank/DDBJ databases">
        <title>A near-complete genome assembly of Cinchona calisaya.</title>
        <authorList>
            <person name="Lian D.C."/>
            <person name="Zhao X.W."/>
            <person name="Wei L."/>
        </authorList>
    </citation>
    <scope>NUCLEOTIDE SEQUENCE [LARGE SCALE GENOMIC DNA]</scope>
    <source>
        <tissue evidence="2">Nenye</tissue>
    </source>
</reference>
<name>A0ABD2XW02_9GENT</name>
<gene>
    <name evidence="3" type="ORF">ACH5RR_009403</name>
    <name evidence="2" type="ORF">ACH5RR_038682</name>
</gene>
<comment type="caution">
    <text evidence="2">The sequence shown here is derived from an EMBL/GenBank/DDBJ whole genome shotgun (WGS) entry which is preliminary data.</text>
</comment>
<dbReference type="Proteomes" id="UP001630127">
    <property type="component" value="Unassembled WGS sequence"/>
</dbReference>
<protein>
    <submittedName>
        <fullName evidence="2">Uncharacterized protein</fullName>
    </submittedName>
</protein>
<evidence type="ECO:0000313" key="3">
    <source>
        <dbReference type="EMBL" id="KAL3530081.1"/>
    </source>
</evidence>